<protein>
    <recommendedName>
        <fullName evidence="3">Oxidoreductase</fullName>
    </recommendedName>
</protein>
<name>A0A1E3GPC5_9GAMM</name>
<dbReference type="PATRIC" id="fig|291169.3.peg.2344"/>
<sequence length="160" mass="18578">MQKIIKDREIVDDNWQHLDDEAALVAGNITVSITRWQEQHETLSRHEGGLGIRLSGDDPLEEIVPDLDRFQLVVLLFPVFTDGRCYSYARLLRDRYHFKGEIRAQGDVLYDQLFYMSQCGINSFELANPNRLVQALAAFDAFSESYQATVLRPEPLYRRR</sequence>
<dbReference type="Proteomes" id="UP000094379">
    <property type="component" value="Unassembled WGS sequence"/>
</dbReference>
<dbReference type="AlphaFoldDB" id="A0A1E3GPC5"/>
<keyword evidence="2" id="KW-1185">Reference proteome</keyword>
<reference evidence="1 2" key="1">
    <citation type="submission" date="2016-07" db="EMBL/GenBank/DDBJ databases">
        <title>Draft Genome Sequence of Methylophaga muralis Bur 1.</title>
        <authorList>
            <person name="Vasilenko O.V."/>
            <person name="Doronina N.V."/>
            <person name="Shmareva M.N."/>
            <person name="Tarlachkov S.V."/>
            <person name="Mustakhimov I."/>
            <person name="Trotsenko Y.A."/>
        </authorList>
    </citation>
    <scope>NUCLEOTIDE SEQUENCE [LARGE SCALE GENOMIC DNA]</scope>
    <source>
        <strain evidence="1 2">Bur 1</strain>
    </source>
</reference>
<proteinExistence type="predicted"/>
<evidence type="ECO:0000313" key="2">
    <source>
        <dbReference type="Proteomes" id="UP000094379"/>
    </source>
</evidence>
<gene>
    <name evidence="1" type="ORF">A9E74_02327</name>
</gene>
<dbReference type="RefSeq" id="WP_069296721.1">
    <property type="nucleotide sequence ID" value="NZ_MCRI01000034.1"/>
</dbReference>
<dbReference type="STRING" id="291169.A9E74_02327"/>
<organism evidence="1 2">
    <name type="scientific">Methylophaga muralis</name>
    <dbReference type="NCBI Taxonomy" id="291169"/>
    <lineage>
        <taxon>Bacteria</taxon>
        <taxon>Pseudomonadati</taxon>
        <taxon>Pseudomonadota</taxon>
        <taxon>Gammaproteobacteria</taxon>
        <taxon>Thiotrichales</taxon>
        <taxon>Piscirickettsiaceae</taxon>
        <taxon>Methylophaga</taxon>
    </lineage>
</organism>
<dbReference type="EMBL" id="MCRI01000034">
    <property type="protein sequence ID" value="ODN65903.1"/>
    <property type="molecule type" value="Genomic_DNA"/>
</dbReference>
<dbReference type="InterPro" id="IPR008318">
    <property type="entry name" value="UCP030820"/>
</dbReference>
<comment type="caution">
    <text evidence="1">The sequence shown here is derived from an EMBL/GenBank/DDBJ whole genome shotgun (WGS) entry which is preliminary data.</text>
</comment>
<evidence type="ECO:0000313" key="1">
    <source>
        <dbReference type="EMBL" id="ODN65903.1"/>
    </source>
</evidence>
<accession>A0A1E3GPC5</accession>
<dbReference type="Pfam" id="PF06073">
    <property type="entry name" value="DUF934"/>
    <property type="match status" value="1"/>
</dbReference>
<evidence type="ECO:0008006" key="3">
    <source>
        <dbReference type="Google" id="ProtNLM"/>
    </source>
</evidence>
<dbReference type="PIRSF" id="PIRSF030820">
    <property type="entry name" value="UCP030820"/>
    <property type="match status" value="1"/>
</dbReference>